<feature type="domain" description="DUF6533" evidence="2">
    <location>
        <begin position="27"/>
        <end position="72"/>
    </location>
</feature>
<dbReference type="Proteomes" id="UP000807353">
    <property type="component" value="Unassembled WGS sequence"/>
</dbReference>
<reference evidence="3" key="1">
    <citation type="submission" date="2020-11" db="EMBL/GenBank/DDBJ databases">
        <authorList>
            <consortium name="DOE Joint Genome Institute"/>
            <person name="Ahrendt S."/>
            <person name="Riley R."/>
            <person name="Andreopoulos W."/>
            <person name="Labutti K."/>
            <person name="Pangilinan J."/>
            <person name="Ruiz-Duenas F.J."/>
            <person name="Barrasa J.M."/>
            <person name="Sanchez-Garcia M."/>
            <person name="Camarero S."/>
            <person name="Miyauchi S."/>
            <person name="Serrano A."/>
            <person name="Linde D."/>
            <person name="Babiker R."/>
            <person name="Drula E."/>
            <person name="Ayuso-Fernandez I."/>
            <person name="Pacheco R."/>
            <person name="Padilla G."/>
            <person name="Ferreira P."/>
            <person name="Barriuso J."/>
            <person name="Kellner H."/>
            <person name="Castanera R."/>
            <person name="Alfaro M."/>
            <person name="Ramirez L."/>
            <person name="Pisabarro A.G."/>
            <person name="Kuo A."/>
            <person name="Tritt A."/>
            <person name="Lipzen A."/>
            <person name="He G."/>
            <person name="Yan M."/>
            <person name="Ng V."/>
            <person name="Cullen D."/>
            <person name="Martin F."/>
            <person name="Rosso M.-N."/>
            <person name="Henrissat B."/>
            <person name="Hibbett D."/>
            <person name="Martinez A.T."/>
            <person name="Grigoriev I.V."/>
        </authorList>
    </citation>
    <scope>NUCLEOTIDE SEQUENCE</scope>
    <source>
        <strain evidence="3">CBS 247.69</strain>
    </source>
</reference>
<dbReference type="Pfam" id="PF20151">
    <property type="entry name" value="DUF6533"/>
    <property type="match status" value="1"/>
</dbReference>
<dbReference type="InterPro" id="IPR045340">
    <property type="entry name" value="DUF6533"/>
</dbReference>
<dbReference type="AlphaFoldDB" id="A0A9P5XWC5"/>
<feature type="transmembrane region" description="Helical" evidence="1">
    <location>
        <begin position="214"/>
        <end position="235"/>
    </location>
</feature>
<gene>
    <name evidence="3" type="ORF">BDZ94DRAFT_1312843</name>
</gene>
<keyword evidence="4" id="KW-1185">Reference proteome</keyword>
<keyword evidence="1" id="KW-0472">Membrane</keyword>
<comment type="caution">
    <text evidence="3">The sequence shown here is derived from an EMBL/GenBank/DDBJ whole genome shotgun (WGS) entry which is preliminary data.</text>
</comment>
<dbReference type="OrthoDB" id="3242376at2759"/>
<evidence type="ECO:0000313" key="3">
    <source>
        <dbReference type="EMBL" id="KAF9458942.1"/>
    </source>
</evidence>
<keyword evidence="1" id="KW-0812">Transmembrane</keyword>
<feature type="transmembrane region" description="Helical" evidence="1">
    <location>
        <begin position="27"/>
        <end position="44"/>
    </location>
</feature>
<evidence type="ECO:0000256" key="1">
    <source>
        <dbReference type="SAM" id="Phobius"/>
    </source>
</evidence>
<keyword evidence="1" id="KW-1133">Transmembrane helix</keyword>
<protein>
    <recommendedName>
        <fullName evidence="2">DUF6533 domain-containing protein</fullName>
    </recommendedName>
</protein>
<feature type="transmembrane region" description="Helical" evidence="1">
    <location>
        <begin position="56"/>
        <end position="76"/>
    </location>
</feature>
<feature type="transmembrane region" description="Helical" evidence="1">
    <location>
        <begin position="129"/>
        <end position="151"/>
    </location>
</feature>
<name>A0A9P5XWC5_9AGAR</name>
<feature type="transmembrane region" description="Helical" evidence="1">
    <location>
        <begin position="171"/>
        <end position="193"/>
    </location>
</feature>
<evidence type="ECO:0000313" key="4">
    <source>
        <dbReference type="Proteomes" id="UP000807353"/>
    </source>
</evidence>
<evidence type="ECO:0000259" key="2">
    <source>
        <dbReference type="Pfam" id="PF20151"/>
    </source>
</evidence>
<accession>A0A9P5XWC5</accession>
<dbReference type="EMBL" id="MU150327">
    <property type="protein sequence ID" value="KAF9458942.1"/>
    <property type="molecule type" value="Genomic_DNA"/>
</dbReference>
<organism evidence="3 4">
    <name type="scientific">Collybia nuda</name>
    <dbReference type="NCBI Taxonomy" id="64659"/>
    <lineage>
        <taxon>Eukaryota</taxon>
        <taxon>Fungi</taxon>
        <taxon>Dikarya</taxon>
        <taxon>Basidiomycota</taxon>
        <taxon>Agaricomycotina</taxon>
        <taxon>Agaricomycetes</taxon>
        <taxon>Agaricomycetidae</taxon>
        <taxon>Agaricales</taxon>
        <taxon>Tricholomatineae</taxon>
        <taxon>Clitocybaceae</taxon>
        <taxon>Collybia</taxon>
    </lineage>
</organism>
<proteinExistence type="predicted"/>
<sequence length="324" mass="36738">MSGTVPSGPLNLQLLEEAAVHLQAGKYFQIAAFVVLIFDHLLTFSEEVERIWKRKITGAAILFLINRYITPLQFIITIDAFNDPIWTPTFSRCRQFVAFEGASTVALIAVCELIMILRVYALYGRRRPILVLLMVLWTLQIILSSISMKLGFPVPLPAGLVGCIFTARSKLFPAVWVTPLITDSTIFFLTMWRTRDYIKRSNNTPTMRVFIRDGLLYFLVIFVANLMNTLTFFLAVDDLKAVGASFSQLITATMISRLVLNLRSSTELPSEDPTNTYIPRGPMKFMTRTIGNLGEDLEPFDYFSHCESDHIPMIDSHHSQDPRS</sequence>
<feature type="transmembrane region" description="Helical" evidence="1">
    <location>
        <begin position="96"/>
        <end position="117"/>
    </location>
</feature>